<dbReference type="GO" id="GO:0046872">
    <property type="term" value="F:metal ion binding"/>
    <property type="evidence" value="ECO:0007669"/>
    <property type="project" value="UniProtKB-KW"/>
</dbReference>
<accession>A0A3R9P115</accession>
<organism evidence="3 4">
    <name type="scientific">Hymenobacter perfusus</name>
    <dbReference type="NCBI Taxonomy" id="1236770"/>
    <lineage>
        <taxon>Bacteria</taxon>
        <taxon>Pseudomonadati</taxon>
        <taxon>Bacteroidota</taxon>
        <taxon>Cytophagia</taxon>
        <taxon>Cytophagales</taxon>
        <taxon>Hymenobacteraceae</taxon>
        <taxon>Hymenobacter</taxon>
    </lineage>
</organism>
<dbReference type="InterPro" id="IPR052063">
    <property type="entry name" value="Polysaccharide_Lyase_1"/>
</dbReference>
<dbReference type="InterPro" id="IPR012334">
    <property type="entry name" value="Pectin_lyas_fold"/>
</dbReference>
<evidence type="ECO:0000313" key="4">
    <source>
        <dbReference type="Proteomes" id="UP000270291"/>
    </source>
</evidence>
<protein>
    <submittedName>
        <fullName evidence="3">T9SS C-terminal target domain-containing protein</fullName>
    </submittedName>
</protein>
<sequence>MLLPLPQRWPGHSALRALLAAGLLVAAVLPALAQLPTFPGAEGAGRFTSGGRGTPTTATTVFEVTNLNDDLNPGSLRYALTQPATYRTVVFRVSGTIHLLTPLKVQQPNTTLAGQTAPGDGICLADQPFSVAADNVVVRFLRFRLGDKFQNLGMVNGSGDGDAFNGVGRRKLMIDHCSMSWSADEACSLYAGDSITLQWNLISEPLDYSYHFETGDTDFERHAYGGIWGGRHASFHHNLLAHCRGRLPRFDGSRNLSPNTPGQENAEFVNNVLYNWASYTTNGGEGGNYNIIGNYYKAGPSTATGSSVGVPVRYQIINPYKSSSLPYGRYFLSGNYVEGSASITARNWRGASMNGGVQADTAQAQAAGPFAGLVTAQPAQQAYEAVLTGAGAVLPVRDAHDQRIVQDVRNRTGSLIDVQGGFPHGTPYAQTTGAWPALNSQPAPPDADHDGMPDAWETARGLNPANPADRNTRTASGYTQLENYLNGLTGVVLAAPAAKTSGTGLQLYPNPVQTGPLRVAHPAAGPGARLIVYNALGQQVATAPVAPNARETRLPLPPLGAGTYLLRFLDGSRQLLTRFAQE</sequence>
<dbReference type="AlphaFoldDB" id="A0A3R9P115"/>
<dbReference type="InterPro" id="IPR026444">
    <property type="entry name" value="Secre_tail"/>
</dbReference>
<dbReference type="OrthoDB" id="9803616at2"/>
<dbReference type="InterPro" id="IPR011050">
    <property type="entry name" value="Pectin_lyase_fold/virulence"/>
</dbReference>
<keyword evidence="4" id="KW-1185">Reference proteome</keyword>
<dbReference type="Gene3D" id="2.160.20.10">
    <property type="entry name" value="Single-stranded right-handed beta-helix, Pectin lyase-like"/>
    <property type="match status" value="1"/>
</dbReference>
<name>A0A3R9P115_9BACT</name>
<dbReference type="Proteomes" id="UP000270291">
    <property type="component" value="Unassembled WGS sequence"/>
</dbReference>
<dbReference type="PANTHER" id="PTHR42970">
    <property type="entry name" value="PECTATE LYASE C-RELATED"/>
    <property type="match status" value="1"/>
</dbReference>
<comment type="caution">
    <text evidence="3">The sequence shown here is derived from an EMBL/GenBank/DDBJ whole genome shotgun (WGS) entry which is preliminary data.</text>
</comment>
<dbReference type="PANTHER" id="PTHR42970:SF1">
    <property type="entry name" value="PECTATE LYASE C-RELATED"/>
    <property type="match status" value="1"/>
</dbReference>
<proteinExistence type="predicted"/>
<evidence type="ECO:0000313" key="3">
    <source>
        <dbReference type="EMBL" id="RSK46319.1"/>
    </source>
</evidence>
<dbReference type="NCBIfam" id="TIGR04183">
    <property type="entry name" value="Por_Secre_tail"/>
    <property type="match status" value="1"/>
</dbReference>
<keyword evidence="2" id="KW-0325">Glycoprotein</keyword>
<keyword evidence="1" id="KW-0479">Metal-binding</keyword>
<dbReference type="RefSeq" id="WP_125435824.1">
    <property type="nucleotide sequence ID" value="NZ_RWIU01000001.1"/>
</dbReference>
<gene>
    <name evidence="3" type="ORF">EI293_03885</name>
</gene>
<dbReference type="EMBL" id="RWIU01000001">
    <property type="protein sequence ID" value="RSK46319.1"/>
    <property type="molecule type" value="Genomic_DNA"/>
</dbReference>
<evidence type="ECO:0000256" key="1">
    <source>
        <dbReference type="ARBA" id="ARBA00022723"/>
    </source>
</evidence>
<dbReference type="SUPFAM" id="SSF51126">
    <property type="entry name" value="Pectin lyase-like"/>
    <property type="match status" value="1"/>
</dbReference>
<evidence type="ECO:0000256" key="2">
    <source>
        <dbReference type="ARBA" id="ARBA00023180"/>
    </source>
</evidence>
<reference evidence="3 4" key="1">
    <citation type="submission" date="2018-12" db="EMBL/GenBank/DDBJ databases">
        <authorList>
            <person name="Feng G."/>
            <person name="Zhu H."/>
        </authorList>
    </citation>
    <scope>NUCLEOTIDE SEQUENCE [LARGE SCALE GENOMIC DNA]</scope>
    <source>
        <strain evidence="3 4">LMG 26000</strain>
    </source>
</reference>